<evidence type="ECO:0000313" key="2">
    <source>
        <dbReference type="EMBL" id="VCU11447.1"/>
    </source>
</evidence>
<gene>
    <name evidence="2" type="ORF">RHODGE_RHODGE_04660</name>
</gene>
<keyword evidence="1" id="KW-1133">Transmembrane helix</keyword>
<feature type="transmembrane region" description="Helical" evidence="1">
    <location>
        <begin position="6"/>
        <end position="24"/>
    </location>
</feature>
<organism evidence="2 3">
    <name type="scientific">Rhodoplanes serenus</name>
    <dbReference type="NCBI Taxonomy" id="200615"/>
    <lineage>
        <taxon>Bacteria</taxon>
        <taxon>Pseudomonadati</taxon>
        <taxon>Pseudomonadota</taxon>
        <taxon>Alphaproteobacteria</taxon>
        <taxon>Hyphomicrobiales</taxon>
        <taxon>Nitrobacteraceae</taxon>
        <taxon>Rhodoplanes</taxon>
    </lineage>
</organism>
<sequence>MLVNVVRVVVSIGVAIGTGVLLYLDNRVLGTVITGLTVGLLVFGVIGAGVALAFAIRAVVRAMFAAPEPPSAPAEALRPQRASGRP</sequence>
<evidence type="ECO:0000313" key="3">
    <source>
        <dbReference type="Proteomes" id="UP000289200"/>
    </source>
</evidence>
<dbReference type="Proteomes" id="UP000289200">
    <property type="component" value="Unassembled WGS sequence"/>
</dbReference>
<protein>
    <submittedName>
        <fullName evidence="2">Uncharacterized protein</fullName>
    </submittedName>
</protein>
<dbReference type="EMBL" id="UWOC01000201">
    <property type="protein sequence ID" value="VCU11447.1"/>
    <property type="molecule type" value="Genomic_DNA"/>
</dbReference>
<accession>A0A447D1M9</accession>
<dbReference type="RefSeq" id="WP_129611415.1">
    <property type="nucleotide sequence ID" value="NZ_UWOC01000201.1"/>
</dbReference>
<keyword evidence="1" id="KW-0472">Membrane</keyword>
<dbReference type="AlphaFoldDB" id="A0A447D1M9"/>
<reference evidence="3" key="1">
    <citation type="submission" date="2018-10" db="EMBL/GenBank/DDBJ databases">
        <authorList>
            <person name="Peiro R."/>
            <person name="Begona"/>
            <person name="Cbmso G."/>
            <person name="Lopez M."/>
            <person name="Gonzalez S."/>
            <person name="Sacristan E."/>
            <person name="Castillo E."/>
        </authorList>
    </citation>
    <scope>NUCLEOTIDE SEQUENCE [LARGE SCALE GENOMIC DNA]</scope>
</reference>
<keyword evidence="1" id="KW-0812">Transmembrane</keyword>
<keyword evidence="3" id="KW-1185">Reference proteome</keyword>
<name>A0A447D1M9_9BRAD</name>
<evidence type="ECO:0000256" key="1">
    <source>
        <dbReference type="SAM" id="Phobius"/>
    </source>
</evidence>
<feature type="transmembrane region" description="Helical" evidence="1">
    <location>
        <begin position="36"/>
        <end position="60"/>
    </location>
</feature>
<comment type="caution">
    <text evidence="2">The sequence shown here is derived from an EMBL/GenBank/DDBJ whole genome shotgun (WGS) entry which is preliminary data.</text>
</comment>
<proteinExistence type="predicted"/>